<feature type="signal peptide" evidence="5">
    <location>
        <begin position="1"/>
        <end position="22"/>
    </location>
</feature>
<dbReference type="InterPro" id="IPR036737">
    <property type="entry name" value="OmpA-like_sf"/>
</dbReference>
<evidence type="ECO:0000256" key="2">
    <source>
        <dbReference type="ARBA" id="ARBA00023136"/>
    </source>
</evidence>
<evidence type="ECO:0000256" key="4">
    <source>
        <dbReference type="PROSITE-ProRule" id="PRU00473"/>
    </source>
</evidence>
<dbReference type="InterPro" id="IPR006665">
    <property type="entry name" value="OmpA-like"/>
</dbReference>
<feature type="chain" id="PRO_5028408141" evidence="5">
    <location>
        <begin position="23"/>
        <end position="311"/>
    </location>
</feature>
<comment type="caution">
    <text evidence="7">The sequence shown here is derived from an EMBL/GenBank/DDBJ whole genome shotgun (WGS) entry which is preliminary data.</text>
</comment>
<reference evidence="7" key="1">
    <citation type="journal article" date="2020" name="mSystems">
        <title>Genome- and Community-Level Interaction Insights into Carbon Utilization and Element Cycling Functions of Hydrothermarchaeota in Hydrothermal Sediment.</title>
        <authorList>
            <person name="Zhou Z."/>
            <person name="Liu Y."/>
            <person name="Xu W."/>
            <person name="Pan J."/>
            <person name="Luo Z.H."/>
            <person name="Li M."/>
        </authorList>
    </citation>
    <scope>NUCLEOTIDE SEQUENCE [LARGE SCALE GENOMIC DNA]</scope>
    <source>
        <strain evidence="7">SpSt-132</strain>
    </source>
</reference>
<dbReference type="InterPro" id="IPR032608">
    <property type="entry name" value="DUF4892"/>
</dbReference>
<evidence type="ECO:0000256" key="5">
    <source>
        <dbReference type="SAM" id="SignalP"/>
    </source>
</evidence>
<dbReference type="PROSITE" id="PS51123">
    <property type="entry name" value="OMPA_2"/>
    <property type="match status" value="1"/>
</dbReference>
<dbReference type="InterPro" id="IPR006664">
    <property type="entry name" value="OMP_bac"/>
</dbReference>
<dbReference type="InterPro" id="IPR050330">
    <property type="entry name" value="Bact_OuterMem_StrucFunc"/>
</dbReference>
<dbReference type="SUPFAM" id="SSF103088">
    <property type="entry name" value="OmpA-like"/>
    <property type="match status" value="1"/>
</dbReference>
<name>A0A7C2VEK9_9AQUI</name>
<evidence type="ECO:0000313" key="7">
    <source>
        <dbReference type="EMBL" id="HEW46128.1"/>
    </source>
</evidence>
<dbReference type="Pfam" id="PF00691">
    <property type="entry name" value="OmpA"/>
    <property type="match status" value="1"/>
</dbReference>
<keyword evidence="3" id="KW-0998">Cell outer membrane</keyword>
<keyword evidence="2 4" id="KW-0472">Membrane</keyword>
<dbReference type="Pfam" id="PF16234">
    <property type="entry name" value="DUF4892"/>
    <property type="match status" value="1"/>
</dbReference>
<keyword evidence="5" id="KW-0732">Signal</keyword>
<dbReference type="EMBL" id="DSFP01000049">
    <property type="protein sequence ID" value="HEW46128.1"/>
    <property type="molecule type" value="Genomic_DNA"/>
</dbReference>
<dbReference type="PRINTS" id="PR01021">
    <property type="entry name" value="OMPADOMAIN"/>
</dbReference>
<dbReference type="GO" id="GO:0009279">
    <property type="term" value="C:cell outer membrane"/>
    <property type="evidence" value="ECO:0007669"/>
    <property type="project" value="UniProtKB-SubCell"/>
</dbReference>
<sequence>MSKTNIILQLMLLLICIMPAFSQQDVPGSKDHPIISRYPGSFIYHYEQKEFDEFEILLGPIKGSSDRDMQLAKKEKLEGKITKIQYQCPQNRSPLEVFKNYEEALKKAGFEVIYSARGREIAGLRRFLYPYFWNVYATADDEKNFFYLSARNKSKNIVLALGILPSFDGPKVFLGIVEKKEIERGLIRAEDIYKTIKSEGKVAIYGIYFDFNKAEIKPESKPTIEEIARFLKEHPEIKVYVVGHTDNVGKLEYNMELSKKRAEAVVKELVEIYGIRQDRLKAFGVGPLAPVAPNSTEEGRAKNRRVELVEQ</sequence>
<proteinExistence type="predicted"/>
<dbReference type="Gene3D" id="3.30.1330.60">
    <property type="entry name" value="OmpA-like domain"/>
    <property type="match status" value="1"/>
</dbReference>
<evidence type="ECO:0000259" key="6">
    <source>
        <dbReference type="PROSITE" id="PS51123"/>
    </source>
</evidence>
<evidence type="ECO:0000256" key="1">
    <source>
        <dbReference type="ARBA" id="ARBA00004442"/>
    </source>
</evidence>
<dbReference type="PANTHER" id="PTHR30329">
    <property type="entry name" value="STATOR ELEMENT OF FLAGELLAR MOTOR COMPLEX"/>
    <property type="match status" value="1"/>
</dbReference>
<protein>
    <submittedName>
        <fullName evidence="7">DUF4892 domain-containing protein</fullName>
    </submittedName>
</protein>
<comment type="subcellular location">
    <subcellularLocation>
        <location evidence="1">Cell outer membrane</location>
    </subcellularLocation>
</comment>
<dbReference type="AlphaFoldDB" id="A0A7C2VEK9"/>
<dbReference type="PANTHER" id="PTHR30329:SF21">
    <property type="entry name" value="LIPOPROTEIN YIAD-RELATED"/>
    <property type="match status" value="1"/>
</dbReference>
<feature type="domain" description="OmpA-like" evidence="6">
    <location>
        <begin position="196"/>
        <end position="311"/>
    </location>
</feature>
<accession>A0A7C2VEK9</accession>
<gene>
    <name evidence="7" type="ORF">ENO47_05610</name>
</gene>
<dbReference type="CDD" id="cd07185">
    <property type="entry name" value="OmpA_C-like"/>
    <property type="match status" value="1"/>
</dbReference>
<organism evidence="7">
    <name type="scientific">Hydrogenobacter sp</name>
    <dbReference type="NCBI Taxonomy" id="2152829"/>
    <lineage>
        <taxon>Bacteria</taxon>
        <taxon>Pseudomonadati</taxon>
        <taxon>Aquificota</taxon>
        <taxon>Aquificia</taxon>
        <taxon>Aquificales</taxon>
        <taxon>Aquificaceae</taxon>
        <taxon>Hydrogenobacter</taxon>
    </lineage>
</organism>
<evidence type="ECO:0000256" key="3">
    <source>
        <dbReference type="ARBA" id="ARBA00023237"/>
    </source>
</evidence>